<dbReference type="InterPro" id="IPR050081">
    <property type="entry name" value="Ile-tRNA_ligase"/>
</dbReference>
<dbReference type="SUPFAM" id="SSF47323">
    <property type="entry name" value="Anticodon-binding domain of a subclass of class I aminoacyl-tRNA synthetases"/>
    <property type="match status" value="1"/>
</dbReference>
<keyword evidence="1" id="KW-0436">Ligase</keyword>
<dbReference type="Proteomes" id="UP001369086">
    <property type="component" value="Unassembled WGS sequence"/>
</dbReference>
<keyword evidence="2" id="KW-1185">Reference proteome</keyword>
<sequence length="112" mass="12815">MRINPALAHILSLPYGADTLRWWDAGSNVFSEVTIGPSVHNAAHESSNKLRNTLRFMVGKLHGFEPQKHSVSSQEMFVNDQYMLHLLQEFSIKVFFFLSLSDIIMARIRNNP</sequence>
<evidence type="ECO:0000313" key="2">
    <source>
        <dbReference type="Proteomes" id="UP001369086"/>
    </source>
</evidence>
<dbReference type="InterPro" id="IPR009080">
    <property type="entry name" value="tRNAsynth_Ia_anticodon-bd"/>
</dbReference>
<organism evidence="1 2">
    <name type="scientific">Huso huso</name>
    <name type="common">Beluga</name>
    <name type="synonym">Acipenser huso</name>
    <dbReference type="NCBI Taxonomy" id="61971"/>
    <lineage>
        <taxon>Eukaryota</taxon>
        <taxon>Metazoa</taxon>
        <taxon>Chordata</taxon>
        <taxon>Craniata</taxon>
        <taxon>Vertebrata</taxon>
        <taxon>Euteleostomi</taxon>
        <taxon>Actinopterygii</taxon>
        <taxon>Chondrostei</taxon>
        <taxon>Acipenseriformes</taxon>
        <taxon>Acipenseridae</taxon>
        <taxon>Huso</taxon>
    </lineage>
</organism>
<name>A0ABR0ZWF0_HUSHU</name>
<accession>A0ABR0ZWF0</accession>
<protein>
    <submittedName>
        <fullName evidence="1">Isoleucine--tRNA ligase</fullName>
    </submittedName>
</protein>
<dbReference type="GO" id="GO:0016874">
    <property type="term" value="F:ligase activity"/>
    <property type="evidence" value="ECO:0007669"/>
    <property type="project" value="UniProtKB-KW"/>
</dbReference>
<dbReference type="Gene3D" id="1.10.730.20">
    <property type="match status" value="1"/>
</dbReference>
<evidence type="ECO:0000313" key="1">
    <source>
        <dbReference type="EMBL" id="KAK6488695.1"/>
    </source>
</evidence>
<reference evidence="1 2" key="1">
    <citation type="submission" date="2021-05" db="EMBL/GenBank/DDBJ databases">
        <authorList>
            <person name="Zahm M."/>
            <person name="Klopp C."/>
            <person name="Cabau C."/>
            <person name="Kuhl H."/>
            <person name="Suciu R."/>
            <person name="Ciorpac M."/>
            <person name="Holostenco D."/>
            <person name="Gessner J."/>
            <person name="Wuertz S."/>
            <person name="Hohne C."/>
            <person name="Stock M."/>
            <person name="Gislard M."/>
            <person name="Lluch J."/>
            <person name="Milhes M."/>
            <person name="Lampietro C."/>
            <person name="Lopez Roques C."/>
            <person name="Donnadieu C."/>
            <person name="Du K."/>
            <person name="Schartl M."/>
            <person name="Guiguen Y."/>
        </authorList>
    </citation>
    <scope>NUCLEOTIDE SEQUENCE [LARGE SCALE GENOMIC DNA]</scope>
    <source>
        <strain evidence="1">Hh-F2</strain>
        <tissue evidence="1">Blood</tissue>
    </source>
</reference>
<comment type="caution">
    <text evidence="1">The sequence shown here is derived from an EMBL/GenBank/DDBJ whole genome shotgun (WGS) entry which is preliminary data.</text>
</comment>
<gene>
    <name evidence="1" type="ORF">HHUSO_G7586</name>
</gene>
<dbReference type="PANTHER" id="PTHR42765">
    <property type="entry name" value="SOLEUCYL-TRNA SYNTHETASE"/>
    <property type="match status" value="1"/>
</dbReference>
<proteinExistence type="predicted"/>
<dbReference type="PANTHER" id="PTHR42765:SF1">
    <property type="entry name" value="ISOLEUCINE--TRNA LIGASE, MITOCHONDRIAL"/>
    <property type="match status" value="1"/>
</dbReference>
<dbReference type="EMBL" id="JAHFZB010000006">
    <property type="protein sequence ID" value="KAK6488695.1"/>
    <property type="molecule type" value="Genomic_DNA"/>
</dbReference>